<evidence type="ECO:0000313" key="4">
    <source>
        <dbReference type="Proteomes" id="UP001144396"/>
    </source>
</evidence>
<evidence type="ECO:0000256" key="1">
    <source>
        <dbReference type="ARBA" id="ARBA00008005"/>
    </source>
</evidence>
<dbReference type="PANTHER" id="PTHR35861">
    <property type="match status" value="1"/>
</dbReference>
<dbReference type="PANTHER" id="PTHR35861:SF1">
    <property type="entry name" value="PHAGE TAIL SHEATH PROTEIN"/>
    <property type="match status" value="1"/>
</dbReference>
<reference evidence="3" key="1">
    <citation type="submission" date="2022-12" db="EMBL/GenBank/DDBJ databases">
        <title>Reference genome sequencing for broad-spectrum identification of bacterial and archaeal isolates by mass spectrometry.</title>
        <authorList>
            <person name="Sekiguchi Y."/>
            <person name="Tourlousse D.M."/>
        </authorList>
    </citation>
    <scope>NUCLEOTIDE SEQUENCE</scope>
    <source>
        <strain evidence="3">14</strain>
    </source>
</reference>
<proteinExistence type="inferred from homology"/>
<evidence type="ECO:0000259" key="2">
    <source>
        <dbReference type="Pfam" id="PF17482"/>
    </source>
</evidence>
<dbReference type="RefSeq" id="WP_281884411.1">
    <property type="nucleotide sequence ID" value="NZ_BSDP01000001.1"/>
</dbReference>
<keyword evidence="4" id="KW-1185">Reference proteome</keyword>
<protein>
    <recommendedName>
        <fullName evidence="2">Tail sheath protein C-terminal domain-containing protein</fullName>
    </recommendedName>
</protein>
<sequence>MADRFLSPGVFVREVPQPGPPPITPVDTALTGFVGGATAGPRDEPVTIASWGGFVRTFGGLTARSHLGYSVRDFFRNGGRRAVVVRVGADVGTVTDDDVLGADGPAPRGIHSLAISEHLGLVVVPPYLSPGTARHGDPLAALEVGAPVVAAVVDFAARRRATAVLDAPAGLDPATATAADLERFPDSPDAAVYAPRVSGADPLLGADSVRAPSGAIAGLIARTDATHGVWKAPAGTDATLAGVGGLATRMRDHGIDALAQLRVNALREAPDGAVLVWGARTISSDPEWKYLSVRRTARFLEESIERGLAWTVFEPNDAPLQARVRAMVERFLDDLFRAGAFRGRSARDAYFVRADATTTTPADVAAGRLNVLIAFAPLKPAEFVVIRVAARTAVAP</sequence>
<dbReference type="Gene3D" id="3.40.50.11780">
    <property type="match status" value="1"/>
</dbReference>
<dbReference type="Proteomes" id="UP001144396">
    <property type="component" value="Unassembled WGS sequence"/>
</dbReference>
<evidence type="ECO:0000313" key="3">
    <source>
        <dbReference type="EMBL" id="GLI27672.1"/>
    </source>
</evidence>
<dbReference type="EMBL" id="BSDP01000001">
    <property type="protein sequence ID" value="GLI27672.1"/>
    <property type="molecule type" value="Genomic_DNA"/>
</dbReference>
<dbReference type="Pfam" id="PF17482">
    <property type="entry name" value="Phage_sheath_1C"/>
    <property type="match status" value="1"/>
</dbReference>
<dbReference type="InterPro" id="IPR052042">
    <property type="entry name" value="Tail_sheath_structural"/>
</dbReference>
<comment type="caution">
    <text evidence="3">The sequence shown here is derived from an EMBL/GenBank/DDBJ whole genome shotgun (WGS) entry which is preliminary data.</text>
</comment>
<name>A0A9W6CW83_9MICO</name>
<comment type="similarity">
    <text evidence="1">Belongs to the myoviridae tail sheath protein family.</text>
</comment>
<dbReference type="AlphaFoldDB" id="A0A9W6CW83"/>
<feature type="domain" description="Tail sheath protein C-terminal" evidence="2">
    <location>
        <begin position="283"/>
        <end position="390"/>
    </location>
</feature>
<organism evidence="3 4">
    <name type="scientific">Agromyces rhizosphaerae</name>
    <dbReference type="NCBI Taxonomy" id="88374"/>
    <lineage>
        <taxon>Bacteria</taxon>
        <taxon>Bacillati</taxon>
        <taxon>Actinomycetota</taxon>
        <taxon>Actinomycetes</taxon>
        <taxon>Micrococcales</taxon>
        <taxon>Microbacteriaceae</taxon>
        <taxon>Agromyces</taxon>
    </lineage>
</organism>
<accession>A0A9W6CW83</accession>
<gene>
    <name evidence="3" type="ORF">ARHIZOSPH14_19140</name>
</gene>
<dbReference type="InterPro" id="IPR020287">
    <property type="entry name" value="Tail_sheath_C"/>
</dbReference>